<feature type="region of interest" description="Disordered" evidence="1">
    <location>
        <begin position="190"/>
        <end position="215"/>
    </location>
</feature>
<dbReference type="Proteomes" id="UP000009022">
    <property type="component" value="Unassembled WGS sequence"/>
</dbReference>
<feature type="region of interest" description="Disordered" evidence="1">
    <location>
        <begin position="49"/>
        <end position="76"/>
    </location>
</feature>
<dbReference type="eggNOG" id="ENOG502QW94">
    <property type="taxonomic scope" value="Eukaryota"/>
</dbReference>
<dbReference type="InterPro" id="IPR049507">
    <property type="entry name" value="SHLD2_OB1"/>
</dbReference>
<evidence type="ECO:0000259" key="2">
    <source>
        <dbReference type="Pfam" id="PF15793"/>
    </source>
</evidence>
<proteinExistence type="predicted"/>
<gene>
    <name evidence="4" type="ORF">TRIADDRAFT_54129</name>
</gene>
<feature type="region of interest" description="Disordered" evidence="1">
    <location>
        <begin position="19"/>
        <end position="38"/>
    </location>
</feature>
<dbReference type="InParanoid" id="B3RR69"/>
<dbReference type="InterPro" id="IPR012340">
    <property type="entry name" value="NA-bd_OB-fold"/>
</dbReference>
<dbReference type="SUPFAM" id="SSF50249">
    <property type="entry name" value="Nucleic acid-binding proteins"/>
    <property type="match status" value="1"/>
</dbReference>
<dbReference type="Gene3D" id="2.40.50.140">
    <property type="entry name" value="Nucleic acid-binding proteins"/>
    <property type="match status" value="1"/>
</dbReference>
<feature type="domain" description="Shieldin complex subunit 2 C-terminal" evidence="2">
    <location>
        <begin position="523"/>
        <end position="598"/>
    </location>
</feature>
<keyword evidence="5" id="KW-1185">Reference proteome</keyword>
<dbReference type="Pfam" id="PF15793">
    <property type="entry name" value="SHLD2_C"/>
    <property type="match status" value="1"/>
</dbReference>
<dbReference type="HOGENOM" id="CLU_454431_0_0_1"/>
<dbReference type="RefSeq" id="XP_002110287.1">
    <property type="nucleotide sequence ID" value="XM_002110251.1"/>
</dbReference>
<dbReference type="EMBL" id="DS985243">
    <property type="protein sequence ID" value="EDV26291.1"/>
    <property type="molecule type" value="Genomic_DNA"/>
</dbReference>
<evidence type="ECO:0000256" key="1">
    <source>
        <dbReference type="SAM" id="MobiDB-lite"/>
    </source>
</evidence>
<dbReference type="FunCoup" id="B3RR69">
    <property type="interactions" value="312"/>
</dbReference>
<dbReference type="PANTHER" id="PTHR14495">
    <property type="entry name" value="SHIELDIN COMPLEX SUBUNIT 2"/>
    <property type="match status" value="1"/>
</dbReference>
<dbReference type="GO" id="GO:0035861">
    <property type="term" value="C:site of double-strand break"/>
    <property type="evidence" value="ECO:0000318"/>
    <property type="project" value="GO_Central"/>
</dbReference>
<dbReference type="AlphaFoldDB" id="B3RR69"/>
<dbReference type="Pfam" id="PF21669">
    <property type="entry name" value="SHLD2_OB1"/>
    <property type="match status" value="1"/>
</dbReference>
<dbReference type="PhylomeDB" id="B3RR69"/>
<dbReference type="KEGG" id="tad:TRIADDRAFT_54129"/>
<dbReference type="OMA" id="NSEEWSH"/>
<dbReference type="PANTHER" id="PTHR14495:SF2">
    <property type="entry name" value="SHIELDIN COMPLEX SUBUNIT 2"/>
    <property type="match status" value="1"/>
</dbReference>
<dbReference type="GO" id="GO:0010569">
    <property type="term" value="P:regulation of double-strand break repair via homologous recombination"/>
    <property type="evidence" value="ECO:0000318"/>
    <property type="project" value="GO_Central"/>
</dbReference>
<feature type="domain" description="Shieldin complex subunit 2 first OB fold" evidence="3">
    <location>
        <begin position="224"/>
        <end position="352"/>
    </location>
</feature>
<dbReference type="InterPro" id="IPR031589">
    <property type="entry name" value="SHLD2_C"/>
</dbReference>
<evidence type="ECO:0000313" key="4">
    <source>
        <dbReference type="EMBL" id="EDV26291.1"/>
    </source>
</evidence>
<evidence type="ECO:0000259" key="3">
    <source>
        <dbReference type="Pfam" id="PF21669"/>
    </source>
</evidence>
<dbReference type="GeneID" id="6752035"/>
<dbReference type="InterPro" id="IPR029715">
    <property type="entry name" value="FAM35A"/>
</dbReference>
<sequence>MEEIPTILIFCNPPSINNKHLSHQTDHQSKKRKLNPASIQWRRKLYRHPCKPMQPSTSACQHDDKDRSSNNSGPSTFEYINTVIDHGSNLQKEFDRLMRDSQAIMPGISSQSGFQDTDQILCSDSNSHDFDYHTSWNDSLPIDNFNSIPDSCEIEEFTSSTYSSCDSVKTCDSISSDDHCNENQLLANKTENPIASDQAAETSSDKLHQPTRNQDSQELLPNFKISKIANCTQKSQLVNLLVVALQVNPAHEIQTKSGKNAGQMILIGSMLVGDPTQSYFKITLWRQNTAWLERISLGDILLLADLEVDEWRGKYFAQSIHSSWVVNLHKCRDITGKRVRHYIPSKTMDDVYTWASNYLPHIYNTNDQSTLQVQSKVGNVTYQYETKRLPKMVATLAESSVQKIKLQLWGRQARWFSELRANINRVWKWSFLHVHYDEVTDNYVLNTTPISEKSLLDDKSSEAVDINRKCDNYGLELQSIKQMLSISLQSVIILSANIKLLRFQNKSGRYRNISLETKASYEDLDKNEVYKQCTQCIREEQAFIPATITRCYRPITIVLTDGQQDVSITASNEAIVKLFLNVPANSLTKRLHPESNITVWL</sequence>
<feature type="compositionally biased region" description="Polar residues" evidence="1">
    <location>
        <begin position="190"/>
        <end position="202"/>
    </location>
</feature>
<evidence type="ECO:0000313" key="5">
    <source>
        <dbReference type="Proteomes" id="UP000009022"/>
    </source>
</evidence>
<accession>B3RR69</accession>
<name>B3RR69_TRIAD</name>
<protein>
    <submittedName>
        <fullName evidence="4">Uncharacterized protein</fullName>
    </submittedName>
</protein>
<dbReference type="STRING" id="10228.B3RR69"/>
<reference evidence="4 5" key="1">
    <citation type="journal article" date="2008" name="Nature">
        <title>The Trichoplax genome and the nature of placozoans.</title>
        <authorList>
            <person name="Srivastava M."/>
            <person name="Begovic E."/>
            <person name="Chapman J."/>
            <person name="Putnam N.H."/>
            <person name="Hellsten U."/>
            <person name="Kawashima T."/>
            <person name="Kuo A."/>
            <person name="Mitros T."/>
            <person name="Salamov A."/>
            <person name="Carpenter M.L."/>
            <person name="Signorovitch A.Y."/>
            <person name="Moreno M.A."/>
            <person name="Kamm K."/>
            <person name="Grimwood J."/>
            <person name="Schmutz J."/>
            <person name="Shapiro H."/>
            <person name="Grigoriev I.V."/>
            <person name="Buss L.W."/>
            <person name="Schierwater B."/>
            <person name="Dellaporta S.L."/>
            <person name="Rokhsar D.S."/>
        </authorList>
    </citation>
    <scope>NUCLEOTIDE SEQUENCE [LARGE SCALE GENOMIC DNA]</scope>
    <source>
        <strain evidence="4 5">Grell-BS-1999</strain>
    </source>
</reference>
<dbReference type="GO" id="GO:0005634">
    <property type="term" value="C:nucleus"/>
    <property type="evidence" value="ECO:0000318"/>
    <property type="project" value="GO_Central"/>
</dbReference>
<dbReference type="OrthoDB" id="5963585at2759"/>
<dbReference type="CTD" id="6752035"/>
<organism evidence="4 5">
    <name type="scientific">Trichoplax adhaerens</name>
    <name type="common">Trichoplax reptans</name>
    <dbReference type="NCBI Taxonomy" id="10228"/>
    <lineage>
        <taxon>Eukaryota</taxon>
        <taxon>Metazoa</taxon>
        <taxon>Placozoa</taxon>
        <taxon>Uniplacotomia</taxon>
        <taxon>Trichoplacea</taxon>
        <taxon>Trichoplacidae</taxon>
        <taxon>Trichoplax</taxon>
    </lineage>
</organism>